<accession>A0ABD0YIL9</accession>
<gene>
    <name evidence="2" type="ORF">AAG570_012242</name>
</gene>
<dbReference type="InterPro" id="IPR039177">
    <property type="entry name" value="SMG9"/>
</dbReference>
<evidence type="ECO:0000313" key="2">
    <source>
        <dbReference type="EMBL" id="KAL1131004.1"/>
    </source>
</evidence>
<comment type="caution">
    <text evidence="2">The sequence shown here is derived from an EMBL/GenBank/DDBJ whole genome shotgun (WGS) entry which is preliminary data.</text>
</comment>
<feature type="region of interest" description="Disordered" evidence="1">
    <location>
        <begin position="33"/>
        <end position="54"/>
    </location>
</feature>
<organism evidence="2 3">
    <name type="scientific">Ranatra chinensis</name>
    <dbReference type="NCBI Taxonomy" id="642074"/>
    <lineage>
        <taxon>Eukaryota</taxon>
        <taxon>Metazoa</taxon>
        <taxon>Ecdysozoa</taxon>
        <taxon>Arthropoda</taxon>
        <taxon>Hexapoda</taxon>
        <taxon>Insecta</taxon>
        <taxon>Pterygota</taxon>
        <taxon>Neoptera</taxon>
        <taxon>Paraneoptera</taxon>
        <taxon>Hemiptera</taxon>
        <taxon>Heteroptera</taxon>
        <taxon>Panheteroptera</taxon>
        <taxon>Nepomorpha</taxon>
        <taxon>Nepidae</taxon>
        <taxon>Ranatrinae</taxon>
        <taxon>Ranatra</taxon>
    </lineage>
</organism>
<evidence type="ECO:0000313" key="3">
    <source>
        <dbReference type="Proteomes" id="UP001558652"/>
    </source>
</evidence>
<sequence>MVFPSHSTEGVDAFITPDRVILLDCQPLLAMSKVPRNPSDNSRNTNREDADFSVPENDNEIESLQYAAFIFSVCHVVLIVQDWGGNPDYMRFYHTAEMLKPATPTPTEDEELVEYFPHAMIIHTKTKPPYFSREKFHELQEHYRDAFALSNLQLHTGLSIANGNVVKTLNAKLCNGEPLNLYLLPPFQNENVYKGHLGYNDLFCKMRQLIFGVAPIPLSHTILTEKNW</sequence>
<dbReference type="PANTHER" id="PTHR14270:SF0">
    <property type="entry name" value="NONSENSE-MEDIATED MRNA DECAY FACTOR SMG9"/>
    <property type="match status" value="1"/>
</dbReference>
<dbReference type="PANTHER" id="PTHR14270">
    <property type="entry name" value="NONSENSE-MEDIATED MRNA DECAY FACTOR SMG9"/>
    <property type="match status" value="1"/>
</dbReference>
<proteinExistence type="predicted"/>
<evidence type="ECO:0000256" key="1">
    <source>
        <dbReference type="SAM" id="MobiDB-lite"/>
    </source>
</evidence>
<name>A0ABD0YIL9_9HEMI</name>
<evidence type="ECO:0008006" key="4">
    <source>
        <dbReference type="Google" id="ProtNLM"/>
    </source>
</evidence>
<keyword evidence="3" id="KW-1185">Reference proteome</keyword>
<protein>
    <recommendedName>
        <fullName evidence="4">Protein SMG9</fullName>
    </recommendedName>
</protein>
<dbReference type="AlphaFoldDB" id="A0ABD0YIL9"/>
<dbReference type="EMBL" id="JBFDAA010000007">
    <property type="protein sequence ID" value="KAL1131004.1"/>
    <property type="molecule type" value="Genomic_DNA"/>
</dbReference>
<dbReference type="Proteomes" id="UP001558652">
    <property type="component" value="Unassembled WGS sequence"/>
</dbReference>
<reference evidence="2 3" key="1">
    <citation type="submission" date="2024-07" db="EMBL/GenBank/DDBJ databases">
        <title>Chromosome-level genome assembly of the water stick insect Ranatra chinensis (Heteroptera: Nepidae).</title>
        <authorList>
            <person name="Liu X."/>
        </authorList>
    </citation>
    <scope>NUCLEOTIDE SEQUENCE [LARGE SCALE GENOMIC DNA]</scope>
    <source>
        <strain evidence="2">Cailab_2021Rc</strain>
        <tissue evidence="2">Muscle</tissue>
    </source>
</reference>